<dbReference type="EMBL" id="OX465085">
    <property type="protein sequence ID" value="CAI9303044.1"/>
    <property type="molecule type" value="Genomic_DNA"/>
</dbReference>
<protein>
    <submittedName>
        <fullName evidence="2">Uncharacterized protein</fullName>
    </submittedName>
</protein>
<dbReference type="Proteomes" id="UP001177003">
    <property type="component" value="Chromosome 9"/>
</dbReference>
<dbReference type="AlphaFoldDB" id="A0AA36A1V4"/>
<keyword evidence="3" id="KW-1185">Reference proteome</keyword>
<sequence>MEIDVHQIEKILEHMGYEGTFPPTIKKLLPPCWKLLAHVFVSCVSSRRSGANEISLANTGAITALAAVEEIHHSPTACVADEHDYQKANDSKSSRGDDDDDLYEDVDRVNKVNELASLANKTRDEGNFLKISLSTSKPLEITASQGDVTSEIPPSVSHVSTSTPVISMLSEPQTSQTSIRTSQSPESLEVPSVKCAPQIISTINATFAHSSSKQTDEGPSTMFDTGGSSSILEYSPTRSSLDEASIRLVKHLGQSSPTSSRGKGMSFNEGRTDDDKSSSSNLREEIGILCQ</sequence>
<feature type="region of interest" description="Disordered" evidence="1">
    <location>
        <begin position="208"/>
        <end position="236"/>
    </location>
</feature>
<proteinExistence type="predicted"/>
<organism evidence="2 3">
    <name type="scientific">Lactuca saligna</name>
    <name type="common">Willowleaf lettuce</name>
    <dbReference type="NCBI Taxonomy" id="75948"/>
    <lineage>
        <taxon>Eukaryota</taxon>
        <taxon>Viridiplantae</taxon>
        <taxon>Streptophyta</taxon>
        <taxon>Embryophyta</taxon>
        <taxon>Tracheophyta</taxon>
        <taxon>Spermatophyta</taxon>
        <taxon>Magnoliopsida</taxon>
        <taxon>eudicotyledons</taxon>
        <taxon>Gunneridae</taxon>
        <taxon>Pentapetalae</taxon>
        <taxon>asterids</taxon>
        <taxon>campanulids</taxon>
        <taxon>Asterales</taxon>
        <taxon>Asteraceae</taxon>
        <taxon>Cichorioideae</taxon>
        <taxon>Cichorieae</taxon>
        <taxon>Lactucinae</taxon>
        <taxon>Lactuca</taxon>
    </lineage>
</organism>
<feature type="compositionally biased region" description="Basic and acidic residues" evidence="1">
    <location>
        <begin position="83"/>
        <end position="96"/>
    </location>
</feature>
<name>A0AA36A1V4_LACSI</name>
<reference evidence="2" key="1">
    <citation type="submission" date="2023-04" db="EMBL/GenBank/DDBJ databases">
        <authorList>
            <person name="Vijverberg K."/>
            <person name="Xiong W."/>
            <person name="Schranz E."/>
        </authorList>
    </citation>
    <scope>NUCLEOTIDE SEQUENCE</scope>
</reference>
<evidence type="ECO:0000313" key="2">
    <source>
        <dbReference type="EMBL" id="CAI9303044.1"/>
    </source>
</evidence>
<feature type="region of interest" description="Disordered" evidence="1">
    <location>
        <begin position="251"/>
        <end position="291"/>
    </location>
</feature>
<gene>
    <name evidence="2" type="ORF">LSALG_LOCUS41504</name>
</gene>
<evidence type="ECO:0000313" key="3">
    <source>
        <dbReference type="Proteomes" id="UP001177003"/>
    </source>
</evidence>
<feature type="region of interest" description="Disordered" evidence="1">
    <location>
        <begin position="146"/>
        <end position="190"/>
    </location>
</feature>
<evidence type="ECO:0000256" key="1">
    <source>
        <dbReference type="SAM" id="MobiDB-lite"/>
    </source>
</evidence>
<feature type="region of interest" description="Disordered" evidence="1">
    <location>
        <begin position="83"/>
        <end position="102"/>
    </location>
</feature>
<feature type="compositionally biased region" description="Polar residues" evidence="1">
    <location>
        <begin position="222"/>
        <end position="236"/>
    </location>
</feature>
<feature type="compositionally biased region" description="Low complexity" evidence="1">
    <location>
        <begin position="152"/>
        <end position="184"/>
    </location>
</feature>
<accession>A0AA36A1V4</accession>
<feature type="compositionally biased region" description="Basic and acidic residues" evidence="1">
    <location>
        <begin position="270"/>
        <end position="291"/>
    </location>
</feature>